<gene>
    <name evidence="5" type="ORF">GCM10011588_48600</name>
</gene>
<evidence type="ECO:0000313" key="6">
    <source>
        <dbReference type="Proteomes" id="UP000638263"/>
    </source>
</evidence>
<evidence type="ECO:0000313" key="5">
    <source>
        <dbReference type="EMBL" id="GGL28055.1"/>
    </source>
</evidence>
<reference evidence="5" key="2">
    <citation type="submission" date="2020-09" db="EMBL/GenBank/DDBJ databases">
        <authorList>
            <person name="Sun Q."/>
            <person name="Zhou Y."/>
        </authorList>
    </citation>
    <scope>NUCLEOTIDE SEQUENCE</scope>
    <source>
        <strain evidence="5">CGMCC 4.3508</strain>
    </source>
</reference>
<dbReference type="EMBL" id="BMMH01000011">
    <property type="protein sequence ID" value="GGL28055.1"/>
    <property type="molecule type" value="Genomic_DNA"/>
</dbReference>
<comment type="similarity">
    <text evidence="2">Belongs to the EspG family.</text>
</comment>
<name>A0A917VXE3_9NOCA</name>
<dbReference type="Proteomes" id="UP000638263">
    <property type="component" value="Unassembled WGS sequence"/>
</dbReference>
<protein>
    <recommendedName>
        <fullName evidence="7">ESX secretion-associated protein EspG</fullName>
    </recommendedName>
</protein>
<proteinExistence type="inferred from homology"/>
<dbReference type="InterPro" id="IPR025734">
    <property type="entry name" value="EspG"/>
</dbReference>
<evidence type="ECO:0000256" key="4">
    <source>
        <dbReference type="ARBA" id="ARBA00023186"/>
    </source>
</evidence>
<organism evidence="5 6">
    <name type="scientific">Nocardia jinanensis</name>
    <dbReference type="NCBI Taxonomy" id="382504"/>
    <lineage>
        <taxon>Bacteria</taxon>
        <taxon>Bacillati</taxon>
        <taxon>Actinomycetota</taxon>
        <taxon>Actinomycetes</taxon>
        <taxon>Mycobacteriales</taxon>
        <taxon>Nocardiaceae</taxon>
        <taxon>Nocardia</taxon>
    </lineage>
</organism>
<comment type="caution">
    <text evidence="5">The sequence shown here is derived from an EMBL/GenBank/DDBJ whole genome shotgun (WGS) entry which is preliminary data.</text>
</comment>
<dbReference type="RefSeq" id="WP_058855323.1">
    <property type="nucleotide sequence ID" value="NZ_BMMH01000011.1"/>
</dbReference>
<dbReference type="Pfam" id="PF14011">
    <property type="entry name" value="ESX-1_EspG"/>
    <property type="match status" value="1"/>
</dbReference>
<keyword evidence="6" id="KW-1185">Reference proteome</keyword>
<keyword evidence="3" id="KW-0963">Cytoplasm</keyword>
<keyword evidence="4" id="KW-0143">Chaperone</keyword>
<evidence type="ECO:0000256" key="2">
    <source>
        <dbReference type="ARBA" id="ARBA00006411"/>
    </source>
</evidence>
<reference evidence="5" key="1">
    <citation type="journal article" date="2014" name="Int. J. Syst. Evol. Microbiol.">
        <title>Complete genome sequence of Corynebacterium casei LMG S-19264T (=DSM 44701T), isolated from a smear-ripened cheese.</title>
        <authorList>
            <consortium name="US DOE Joint Genome Institute (JGI-PGF)"/>
            <person name="Walter F."/>
            <person name="Albersmeier A."/>
            <person name="Kalinowski J."/>
            <person name="Ruckert C."/>
        </authorList>
    </citation>
    <scope>NUCLEOTIDE SEQUENCE</scope>
    <source>
        <strain evidence="5">CGMCC 4.3508</strain>
    </source>
</reference>
<sequence length="268" mass="29780">MDSTPRTWRLSALEFLVLWHAIGRDVLPYPLRYRSVEDTAAAYERAYKAAAVRVRTVFDEDLYGPLRVLVEPEARIEITGFAGAARPVPPRAAADPAAQVRMHAAVAGRGAVLLTQDPTAAADCGGDVRIVLVPAHTLARRVLAAFPDVPRGSGPEIRIDRTEVEEPADRPFTAFFDDAARPSRDEARRFFERPRSTVAHFAVYPGGAYDHRPAPARDFHVMDYPDGRYRVRATGTLHATPVGTTDLTTHLHNLLERTVHDHREDHEP</sequence>
<evidence type="ECO:0000256" key="1">
    <source>
        <dbReference type="ARBA" id="ARBA00004496"/>
    </source>
</evidence>
<comment type="subcellular location">
    <subcellularLocation>
        <location evidence="1">Cytoplasm</location>
    </subcellularLocation>
</comment>
<dbReference type="AlphaFoldDB" id="A0A917VXE3"/>
<accession>A0A917VXE3</accession>
<evidence type="ECO:0000256" key="3">
    <source>
        <dbReference type="ARBA" id="ARBA00022490"/>
    </source>
</evidence>
<evidence type="ECO:0008006" key="7">
    <source>
        <dbReference type="Google" id="ProtNLM"/>
    </source>
</evidence>